<dbReference type="Gene3D" id="2.60.40.10">
    <property type="entry name" value="Immunoglobulins"/>
    <property type="match status" value="1"/>
</dbReference>
<evidence type="ECO:0000256" key="1">
    <source>
        <dbReference type="ARBA" id="ARBA00004496"/>
    </source>
</evidence>
<comment type="similarity">
    <text evidence="4">Belongs to the Fes family.</text>
</comment>
<dbReference type="GO" id="GO:0008849">
    <property type="term" value="F:enterochelin esterase activity"/>
    <property type="evidence" value="ECO:0007669"/>
    <property type="project" value="InterPro"/>
</dbReference>
<dbReference type="RefSeq" id="WP_109697107.1">
    <property type="nucleotide sequence ID" value="NZ_QGDD01000011.1"/>
</dbReference>
<comment type="caution">
    <text evidence="6">The sequence shown here is derived from an EMBL/GenBank/DDBJ whole genome shotgun (WGS) entry which is preliminary data.</text>
</comment>
<gene>
    <name evidence="6" type="ORF">DJ010_20050</name>
</gene>
<dbReference type="GO" id="GO:0006826">
    <property type="term" value="P:iron ion transport"/>
    <property type="evidence" value="ECO:0007669"/>
    <property type="project" value="InterPro"/>
</dbReference>
<sequence length="423" mass="45881">MLDALAEVVRTGHPAAAERLWALAREHGTPVVRIAAADPLTHEVTYLWRSSGPDVTAVRLRGAPVWHEDDEVLRDPDGIAGAARLHHVAGTDVWWRTYRARGDLRATYSFVERCHGEVRDPAPDPFNPRRWPAAPSPYPPLPEFARDNEGTSYVALPDADPDLPAVHQAAARGALALHTVTSRVLGNRRRVWVWTPPVSADTEALPLLLLHDGWHWTLPGASVAQLMDHLVTTGAVPPMVVIAQESPPGGRAELACDPAFVDFLTDELLPWARDRWPVTAHAERTAIAGQSLGGLNAAFAAHRRPDVFGAVVAQSGSFWWAPSTPYGHGAGDLMRQYAEEPRPSVRFALSVGLLEGRMVGLSRHLRDVLVAGGHDVSYREFLGGHSWLSWAPDLARALPVVTAGWARATVGGALKSSDSVVSM</sequence>
<dbReference type="SUPFAM" id="SSF81296">
    <property type="entry name" value="E set domains"/>
    <property type="match status" value="1"/>
</dbReference>
<dbReference type="Gene3D" id="3.40.50.1820">
    <property type="entry name" value="alpha/beta hydrolase"/>
    <property type="match status" value="1"/>
</dbReference>
<dbReference type="InterPro" id="IPR050583">
    <property type="entry name" value="Mycobacterial_A85_antigen"/>
</dbReference>
<dbReference type="GO" id="GO:0005975">
    <property type="term" value="P:carbohydrate metabolic process"/>
    <property type="evidence" value="ECO:0007669"/>
    <property type="project" value="UniProtKB-ARBA"/>
</dbReference>
<proteinExistence type="inferred from homology"/>
<dbReference type="OrthoDB" id="9775130at2"/>
<name>A0A316TCB4_9ACTN</name>
<dbReference type="AlphaFoldDB" id="A0A316TCB4"/>
<evidence type="ECO:0000256" key="2">
    <source>
        <dbReference type="ARBA" id="ARBA00022490"/>
    </source>
</evidence>
<reference evidence="6 7" key="1">
    <citation type="submission" date="2018-05" db="EMBL/GenBank/DDBJ databases">
        <title>Nocardioides silvaticus genome.</title>
        <authorList>
            <person name="Li C."/>
            <person name="Wang G."/>
        </authorList>
    </citation>
    <scope>NUCLEOTIDE SEQUENCE [LARGE SCALE GENOMIC DNA]</scope>
    <source>
        <strain evidence="6 7">CCTCC AB 2018079</strain>
    </source>
</reference>
<keyword evidence="7" id="KW-1185">Reference proteome</keyword>
<evidence type="ECO:0000256" key="4">
    <source>
        <dbReference type="ARBA" id="ARBA00024201"/>
    </source>
</evidence>
<dbReference type="GO" id="GO:0005506">
    <property type="term" value="F:iron ion binding"/>
    <property type="evidence" value="ECO:0007669"/>
    <property type="project" value="InterPro"/>
</dbReference>
<dbReference type="Proteomes" id="UP000245507">
    <property type="component" value="Unassembled WGS sequence"/>
</dbReference>
<protein>
    <submittedName>
        <fullName evidence="6">Enterochelin esterase</fullName>
    </submittedName>
</protein>
<dbReference type="InterPro" id="IPR021764">
    <property type="entry name" value="Enterochelin_esterase_N"/>
</dbReference>
<dbReference type="SUPFAM" id="SSF53474">
    <property type="entry name" value="alpha/beta-Hydrolases"/>
    <property type="match status" value="1"/>
</dbReference>
<dbReference type="PANTHER" id="PTHR48098">
    <property type="entry name" value="ENTEROCHELIN ESTERASE-RELATED"/>
    <property type="match status" value="1"/>
</dbReference>
<organism evidence="6 7">
    <name type="scientific">Nocardioides silvaticus</name>
    <dbReference type="NCBI Taxonomy" id="2201891"/>
    <lineage>
        <taxon>Bacteria</taxon>
        <taxon>Bacillati</taxon>
        <taxon>Actinomycetota</taxon>
        <taxon>Actinomycetes</taxon>
        <taxon>Propionibacteriales</taxon>
        <taxon>Nocardioidaceae</taxon>
        <taxon>Nocardioides</taxon>
    </lineage>
</organism>
<dbReference type="InterPro" id="IPR013783">
    <property type="entry name" value="Ig-like_fold"/>
</dbReference>
<evidence type="ECO:0000256" key="3">
    <source>
        <dbReference type="ARBA" id="ARBA00022801"/>
    </source>
</evidence>
<dbReference type="Pfam" id="PF11806">
    <property type="entry name" value="Enterochelin_N"/>
    <property type="match status" value="1"/>
</dbReference>
<dbReference type="InterPro" id="IPR014756">
    <property type="entry name" value="Ig_E-set"/>
</dbReference>
<comment type="subcellular location">
    <subcellularLocation>
        <location evidence="1">Cytoplasm</location>
    </subcellularLocation>
</comment>
<evidence type="ECO:0000259" key="5">
    <source>
        <dbReference type="Pfam" id="PF11806"/>
    </source>
</evidence>
<keyword evidence="3" id="KW-0378">Hydrolase</keyword>
<dbReference type="Pfam" id="PF00756">
    <property type="entry name" value="Esterase"/>
    <property type="match status" value="1"/>
</dbReference>
<dbReference type="PANTHER" id="PTHR48098:SF3">
    <property type="entry name" value="IRON(III) ENTEROBACTIN ESTERASE"/>
    <property type="match status" value="1"/>
</dbReference>
<feature type="domain" description="Enterochelin esterase N-terminal" evidence="5">
    <location>
        <begin position="43"/>
        <end position="160"/>
    </location>
</feature>
<dbReference type="InterPro" id="IPR029058">
    <property type="entry name" value="AB_hydrolase_fold"/>
</dbReference>
<evidence type="ECO:0000313" key="6">
    <source>
        <dbReference type="EMBL" id="PWN01141.1"/>
    </source>
</evidence>
<keyword evidence="2" id="KW-0963">Cytoplasm</keyword>
<dbReference type="EMBL" id="QGDD01000011">
    <property type="protein sequence ID" value="PWN01141.1"/>
    <property type="molecule type" value="Genomic_DNA"/>
</dbReference>
<dbReference type="GO" id="GO:0005737">
    <property type="term" value="C:cytoplasm"/>
    <property type="evidence" value="ECO:0007669"/>
    <property type="project" value="UniProtKB-SubCell"/>
</dbReference>
<accession>A0A316TCB4</accession>
<dbReference type="InterPro" id="IPR000801">
    <property type="entry name" value="Esterase-like"/>
</dbReference>
<evidence type="ECO:0000313" key="7">
    <source>
        <dbReference type="Proteomes" id="UP000245507"/>
    </source>
</evidence>